<dbReference type="SUPFAM" id="SSF46785">
    <property type="entry name" value="Winged helix' DNA-binding domain"/>
    <property type="match status" value="1"/>
</dbReference>
<dbReference type="EMBL" id="CAICTM010000391">
    <property type="protein sequence ID" value="CAB9509511.1"/>
    <property type="molecule type" value="Genomic_DNA"/>
</dbReference>
<comment type="caution">
    <text evidence="7">The sequence shown here is derived from an EMBL/GenBank/DDBJ whole genome shotgun (WGS) entry which is preliminary data.</text>
</comment>
<evidence type="ECO:0000313" key="7">
    <source>
        <dbReference type="EMBL" id="CAB9509511.1"/>
    </source>
</evidence>
<evidence type="ECO:0000256" key="1">
    <source>
        <dbReference type="ARBA" id="ARBA00004123"/>
    </source>
</evidence>
<name>A0A9N8DVJ3_9STRA</name>
<dbReference type="OrthoDB" id="44091at2759"/>
<dbReference type="InterPro" id="IPR000232">
    <property type="entry name" value="HSF_DNA-bd"/>
</dbReference>
<keyword evidence="3" id="KW-0539">Nucleus</keyword>
<dbReference type="Gene3D" id="1.10.10.10">
    <property type="entry name" value="Winged helix-like DNA-binding domain superfamily/Winged helix DNA-binding domain"/>
    <property type="match status" value="1"/>
</dbReference>
<dbReference type="AlphaFoldDB" id="A0A9N8DVJ3"/>
<dbReference type="SMART" id="SM00415">
    <property type="entry name" value="HSF"/>
    <property type="match status" value="1"/>
</dbReference>
<dbReference type="PANTHER" id="PTHR10015">
    <property type="entry name" value="HEAT SHOCK TRANSCRIPTION FACTOR"/>
    <property type="match status" value="1"/>
</dbReference>
<feature type="domain" description="HSF-type DNA-binding" evidence="6">
    <location>
        <begin position="46"/>
        <end position="149"/>
    </location>
</feature>
<dbReference type="GO" id="GO:0005634">
    <property type="term" value="C:nucleus"/>
    <property type="evidence" value="ECO:0007669"/>
    <property type="project" value="UniProtKB-SubCell"/>
</dbReference>
<dbReference type="InterPro" id="IPR036390">
    <property type="entry name" value="WH_DNA-bd_sf"/>
</dbReference>
<evidence type="ECO:0000256" key="4">
    <source>
        <dbReference type="RuleBase" id="RU004020"/>
    </source>
</evidence>
<keyword evidence="8" id="KW-1185">Reference proteome</keyword>
<feature type="region of interest" description="Disordered" evidence="5">
    <location>
        <begin position="469"/>
        <end position="496"/>
    </location>
</feature>
<dbReference type="GO" id="GO:0043565">
    <property type="term" value="F:sequence-specific DNA binding"/>
    <property type="evidence" value="ECO:0007669"/>
    <property type="project" value="InterPro"/>
</dbReference>
<dbReference type="InterPro" id="IPR036388">
    <property type="entry name" value="WH-like_DNA-bd_sf"/>
</dbReference>
<feature type="region of interest" description="Disordered" evidence="5">
    <location>
        <begin position="177"/>
        <end position="203"/>
    </location>
</feature>
<gene>
    <name evidence="7" type="ORF">SEMRO_392_G133450.1</name>
</gene>
<proteinExistence type="inferred from homology"/>
<dbReference type="GO" id="GO:0003700">
    <property type="term" value="F:DNA-binding transcription factor activity"/>
    <property type="evidence" value="ECO:0007669"/>
    <property type="project" value="InterPro"/>
</dbReference>
<keyword evidence="2 7" id="KW-0238">DNA-binding</keyword>
<dbReference type="Pfam" id="PF00447">
    <property type="entry name" value="HSF_DNA-bind"/>
    <property type="match status" value="1"/>
</dbReference>
<evidence type="ECO:0000313" key="8">
    <source>
        <dbReference type="Proteomes" id="UP001153069"/>
    </source>
</evidence>
<evidence type="ECO:0000256" key="2">
    <source>
        <dbReference type="ARBA" id="ARBA00023125"/>
    </source>
</evidence>
<organism evidence="7 8">
    <name type="scientific">Seminavis robusta</name>
    <dbReference type="NCBI Taxonomy" id="568900"/>
    <lineage>
        <taxon>Eukaryota</taxon>
        <taxon>Sar</taxon>
        <taxon>Stramenopiles</taxon>
        <taxon>Ochrophyta</taxon>
        <taxon>Bacillariophyta</taxon>
        <taxon>Bacillariophyceae</taxon>
        <taxon>Bacillariophycidae</taxon>
        <taxon>Naviculales</taxon>
        <taxon>Naviculaceae</taxon>
        <taxon>Seminavis</taxon>
    </lineage>
</organism>
<feature type="compositionally biased region" description="Basic and acidic residues" evidence="5">
    <location>
        <begin position="182"/>
        <end position="194"/>
    </location>
</feature>
<feature type="compositionally biased region" description="Polar residues" evidence="5">
    <location>
        <begin position="485"/>
        <end position="496"/>
    </location>
</feature>
<comment type="similarity">
    <text evidence="4">Belongs to the HSF family.</text>
</comment>
<protein>
    <submittedName>
        <fullName evidence="7">HSF-type DNA-binding</fullName>
    </submittedName>
</protein>
<dbReference type="FunFam" id="1.10.10.10:FF:000479">
    <property type="entry name" value="Predicted protein"/>
    <property type="match status" value="1"/>
</dbReference>
<dbReference type="PANTHER" id="PTHR10015:SF206">
    <property type="entry name" value="HSF-TYPE DNA-BINDING DOMAIN-CONTAINING PROTEIN"/>
    <property type="match status" value="1"/>
</dbReference>
<comment type="subcellular location">
    <subcellularLocation>
        <location evidence="1">Nucleus</location>
    </subcellularLocation>
</comment>
<sequence length="496" mass="57208">MMQRNQDEFGEVAEVGNDTTPQPEGEEPARIETNPTLLAASRKEDDPHHFPTKLHRMLVEIDDNPKYESMKELISWQPHGRCFIIRNEKKFIEKVMSHFFRVIKFSSFRRQLHLFGFRKLSRQGPDKGAYFHEQFIKEKPELAVQMRPVKGQGKRGRKPRSEDLDAAFYAQKNLPTSNLLRGDSEPTHHQEFKQAEIPSFELRPDSVSMQRMPASSLFHGEAFSGGFQNPRELRRLESLSGQIPNTMELRQLGSLSGQAPQYQHNHMPFPSAMDRPSPQQAPMGGLPLPSTFLPQPNPAAEGDVDPFHMQQQGGFAAGLSSDAASNSFLRQPMHPTQLAMGGPPQQLQDNMMNSPFQQQQQMEQPFDQDLLRRQQQQSMQAMMNRQNDLPFQPDMDFSSSSQGQQQMFLQQQQMQLQMQHQQMQQQYGLQQNMHQQESIHQSMLQQNQLLQQQNQRMLEQLQQQQFGMSNNNSNEMFGNDHLDHQGNSNFHDSNNM</sequence>
<accession>A0A9N8DVJ3</accession>
<evidence type="ECO:0000256" key="3">
    <source>
        <dbReference type="ARBA" id="ARBA00023242"/>
    </source>
</evidence>
<evidence type="ECO:0000259" key="6">
    <source>
        <dbReference type="SMART" id="SM00415"/>
    </source>
</evidence>
<reference evidence="7" key="1">
    <citation type="submission" date="2020-06" db="EMBL/GenBank/DDBJ databases">
        <authorList>
            <consortium name="Plant Systems Biology data submission"/>
        </authorList>
    </citation>
    <scope>NUCLEOTIDE SEQUENCE</scope>
    <source>
        <strain evidence="7">D6</strain>
    </source>
</reference>
<evidence type="ECO:0000256" key="5">
    <source>
        <dbReference type="SAM" id="MobiDB-lite"/>
    </source>
</evidence>
<dbReference type="Proteomes" id="UP001153069">
    <property type="component" value="Unassembled WGS sequence"/>
</dbReference>
<feature type="region of interest" description="Disordered" evidence="5">
    <location>
        <begin position="1"/>
        <end position="35"/>
    </location>
</feature>